<keyword evidence="1" id="KW-0472">Membrane</keyword>
<keyword evidence="1" id="KW-0812">Transmembrane</keyword>
<proteinExistence type="predicted"/>
<evidence type="ECO:0000256" key="1">
    <source>
        <dbReference type="SAM" id="Phobius"/>
    </source>
</evidence>
<dbReference type="RefSeq" id="WP_149333825.1">
    <property type="nucleotide sequence ID" value="NZ_QOVF01000006.1"/>
</dbReference>
<name>A0A7V7GQJ9_9GAMM</name>
<evidence type="ECO:0000313" key="2">
    <source>
        <dbReference type="EMBL" id="KAA0692491.1"/>
    </source>
</evidence>
<accession>A0A7V7GQJ9</accession>
<feature type="transmembrane region" description="Helical" evidence="1">
    <location>
        <begin position="30"/>
        <end position="53"/>
    </location>
</feature>
<reference evidence="2 3" key="1">
    <citation type="submission" date="2018-07" db="EMBL/GenBank/DDBJ databases">
        <title>Pseudomonas laoshanensis sp. nov., isolated from soil.</title>
        <authorList>
            <person name="Sun J."/>
            <person name="Yu L."/>
            <person name="Wang M."/>
            <person name="Zhang C."/>
        </authorList>
    </citation>
    <scope>NUCLEOTIDE SEQUENCE [LARGE SCALE GENOMIC DNA]</scope>
    <source>
        <strain evidence="2 3">Y22</strain>
    </source>
</reference>
<organism evidence="2 3">
    <name type="scientific">Halopseudomonas laoshanensis</name>
    <dbReference type="NCBI Taxonomy" id="2268758"/>
    <lineage>
        <taxon>Bacteria</taxon>
        <taxon>Pseudomonadati</taxon>
        <taxon>Pseudomonadota</taxon>
        <taxon>Gammaproteobacteria</taxon>
        <taxon>Pseudomonadales</taxon>
        <taxon>Pseudomonadaceae</taxon>
        <taxon>Halopseudomonas</taxon>
    </lineage>
</organism>
<dbReference type="EMBL" id="QOVF01000006">
    <property type="protein sequence ID" value="KAA0692491.1"/>
    <property type="molecule type" value="Genomic_DNA"/>
</dbReference>
<keyword evidence="1" id="KW-1133">Transmembrane helix</keyword>
<feature type="transmembrane region" description="Helical" evidence="1">
    <location>
        <begin position="109"/>
        <end position="130"/>
    </location>
</feature>
<dbReference type="AlphaFoldDB" id="A0A7V7GQJ9"/>
<dbReference type="Proteomes" id="UP000463138">
    <property type="component" value="Unassembled WGS sequence"/>
</dbReference>
<evidence type="ECO:0000313" key="3">
    <source>
        <dbReference type="Proteomes" id="UP000463138"/>
    </source>
</evidence>
<keyword evidence="3" id="KW-1185">Reference proteome</keyword>
<protein>
    <submittedName>
        <fullName evidence="2">Uncharacterized protein</fullName>
    </submittedName>
</protein>
<comment type="caution">
    <text evidence="2">The sequence shown here is derived from an EMBL/GenBank/DDBJ whole genome shotgun (WGS) entry which is preliminary data.</text>
</comment>
<dbReference type="OrthoDB" id="9921287at2"/>
<gene>
    <name evidence="2" type="ORF">DT594_16200</name>
</gene>
<sequence>MKHLIIKLFRELENMCEGIINSLESNCYQIFRGGIFLIGISLAGLSQTMPVLLDHEQKAMELKYDFEEISNTRLNDAKCENFKALHKECNLAKYKVEVVSSTIDLLNTLVRILFFIGLSMLPFSILGYVIKATSKKSQTENTPETSANV</sequence>